<comment type="caution">
    <text evidence="4">The sequence shown here is derived from an EMBL/GenBank/DDBJ whole genome shotgun (WGS) entry which is preliminary data.</text>
</comment>
<feature type="domain" description="SLH" evidence="3">
    <location>
        <begin position="1076"/>
        <end position="1139"/>
    </location>
</feature>
<feature type="region of interest" description="Disordered" evidence="2">
    <location>
        <begin position="1"/>
        <end position="27"/>
    </location>
</feature>
<gene>
    <name evidence="4" type="ORF">ACKQTC_00135</name>
</gene>
<dbReference type="PROSITE" id="PS51272">
    <property type="entry name" value="SLH"/>
    <property type="match status" value="3"/>
</dbReference>
<dbReference type="InterPro" id="IPR001119">
    <property type="entry name" value="SLH_dom"/>
</dbReference>
<dbReference type="Pfam" id="PF00395">
    <property type="entry name" value="SLH"/>
    <property type="match status" value="3"/>
</dbReference>
<feature type="region of interest" description="Disordered" evidence="2">
    <location>
        <begin position="53"/>
        <end position="75"/>
    </location>
</feature>
<proteinExistence type="predicted"/>
<feature type="region of interest" description="Disordered" evidence="2">
    <location>
        <begin position="1003"/>
        <end position="1023"/>
    </location>
</feature>
<feature type="compositionally biased region" description="Basic and acidic residues" evidence="2">
    <location>
        <begin position="1"/>
        <end position="16"/>
    </location>
</feature>
<dbReference type="RefSeq" id="WP_408976424.1">
    <property type="nucleotide sequence ID" value="NZ_JBJUVG010000001.1"/>
</dbReference>
<sequence length="1249" mass="136489">MREKNTVTFDKGKGEWKNSAPAPQAAANGLKLSESFMDAPDTIGPVTIPDGTKALTPPAAETGQPANEFKGWSDTEDGNVVDMDTYVVKGDTTFYAIYGPEAQGYANVTFWDKTNNKEITDPTLRLDDAAKYANQISGTKDSVIDMTPFTTEEGYKAPRFVGYTYTNPEVSGQVGQDQKYHYTDPATATLKLNYTALPDIVPGDKAQPDGYVKVTFHSDKETEKRGQLYTTDEKALVDEIVYYVNPYKGIKLNDANLVANIKAKDGYNVNTTQQWNDANNTLDSLEVPISDAQKFYDLYAQYTETTANKFKDKLKAEPIRVWKGEDITWKKGVALKTANADLQAILDADATKVTDLGTDGTVDAPKAERTAAAANLPNGTKGNLKVTFEDGSYVVVKDQVLYVAEHKYDKDKDKDKFTEGNLPADKLTVNFVIGEGVTGTGKTFYIKPNTNLDKDADLPAITAKTDYKDAKWYKGDANSTTEAQDADYTGIAESVTFTAKATLKGNGTAKLAYADEQGQTLEPATNKTLQIKGQNYAPELSGKDGTEITFTRDQAPKLLGYELVEGNEAVTITPAKYQEGQEATITLKYKKLDDVIPADPDKGGKDQPEGYVAVNFKDAKGAKVAGKDADVTFYVNPQAEVKVVEGDTATLVGKDDKVQNVPAVTADEGYKVVTTGDKKWPYDNHDKVGEPITTPTDFTANVAVRGNGTATLAYQDVAGNAIDPTTDALKIDKENYNPTLTGKHNTALPTYTEANAPKIRGYKFISQEPTDGKYNEDTPATITLKYEKRDDIIPAKPGEEKPDGYVTVTFQDVAGAKVDDKDANVSYYVNPKAEKKALIELNGDKYQIKGTKADKSEFTADVPKVTADDKYEVKYTDADKKWPYNNADKLNKAIEGDVTFTAQVVKIGEPTVTYPDVDIEKGKTQEITPDAKDKHGNPVPADKIGKVEVTEKPDGVTVTPADKGGKITVDVPKDYNGPSEFTIKVKVDLDGTPVTSEIKVKVKQPRTPGGGGGTIVIPSKPDVKPDEGDLNKDDHYQYLIGYPDGTFGPNRGMTRAEVATMFTRLLKDRPVKGESYTSNFTDVNAGDWYANTVGYAVQKGIVSGYPDGSFKPNQPITRAEFSAIAARFAGLTDEKDLTFTDLDASHWGYKAIRLAASHGWISGYPDNTFRPAQAITRAEVTSITNRMLNRYADLAWIDAHDADVIHFSDVARSDWFFEPVMEATMGHDFTRADGEKDEHWTGLNGKSFI</sequence>
<accession>A0ABW9GVJ9</accession>
<keyword evidence="5" id="KW-1185">Reference proteome</keyword>
<dbReference type="PANTHER" id="PTHR43308:SF5">
    <property type="entry name" value="S-LAYER PROTEIN _ PEPTIDOGLYCAN ENDO-BETA-N-ACETYLGLUCOSAMINIDASE"/>
    <property type="match status" value="1"/>
</dbReference>
<dbReference type="PANTHER" id="PTHR43308">
    <property type="entry name" value="OUTER MEMBRANE PROTEIN ALPHA-RELATED"/>
    <property type="match status" value="1"/>
</dbReference>
<evidence type="ECO:0000256" key="1">
    <source>
        <dbReference type="ARBA" id="ARBA00022737"/>
    </source>
</evidence>
<evidence type="ECO:0000313" key="5">
    <source>
        <dbReference type="Proteomes" id="UP001631949"/>
    </source>
</evidence>
<feature type="domain" description="SLH" evidence="3">
    <location>
        <begin position="1140"/>
        <end position="1198"/>
    </location>
</feature>
<dbReference type="InterPro" id="IPR051465">
    <property type="entry name" value="Cell_Envelope_Struct_Comp"/>
</dbReference>
<feature type="domain" description="SLH" evidence="3">
    <location>
        <begin position="1013"/>
        <end position="1075"/>
    </location>
</feature>
<organism evidence="4 5">
    <name type="scientific">Peptococcus simiae</name>
    <dbReference type="NCBI Taxonomy" id="1643805"/>
    <lineage>
        <taxon>Bacteria</taxon>
        <taxon>Bacillati</taxon>
        <taxon>Bacillota</taxon>
        <taxon>Clostridia</taxon>
        <taxon>Eubacteriales</taxon>
        <taxon>Peptococcaceae</taxon>
        <taxon>Peptococcus</taxon>
    </lineage>
</organism>
<reference evidence="4 5" key="1">
    <citation type="journal article" date="2016" name="Int. J. Syst. Evol. Microbiol.">
        <title>Peptococcus simiae sp. nov., isolated from rhesus macaque faeces and emended description of the genus Peptococcus.</title>
        <authorList>
            <person name="Shkoporov A.N."/>
            <person name="Efimov B.A."/>
            <person name="Kondova I."/>
            <person name="Ouwerling B."/>
            <person name="Chaplin A.V."/>
            <person name="Shcherbakova V.A."/>
            <person name="Langermans J.A.M."/>
        </authorList>
    </citation>
    <scope>NUCLEOTIDE SEQUENCE [LARGE SCALE GENOMIC DNA]</scope>
    <source>
        <strain evidence="4 5">M108</strain>
    </source>
</reference>
<dbReference type="Proteomes" id="UP001631949">
    <property type="component" value="Unassembled WGS sequence"/>
</dbReference>
<keyword evidence="1" id="KW-0677">Repeat</keyword>
<evidence type="ECO:0000256" key="2">
    <source>
        <dbReference type="SAM" id="MobiDB-lite"/>
    </source>
</evidence>
<name>A0ABW9GVJ9_9FIRM</name>
<dbReference type="EMBL" id="JBJUVG010000001">
    <property type="protein sequence ID" value="MFM9412793.1"/>
    <property type="molecule type" value="Genomic_DNA"/>
</dbReference>
<evidence type="ECO:0000259" key="3">
    <source>
        <dbReference type="PROSITE" id="PS51272"/>
    </source>
</evidence>
<evidence type="ECO:0000313" key="4">
    <source>
        <dbReference type="EMBL" id="MFM9412793.1"/>
    </source>
</evidence>
<protein>
    <submittedName>
        <fullName evidence="4">S-layer homology domain-containing protein</fullName>
    </submittedName>
</protein>